<keyword evidence="2" id="KW-1185">Reference proteome</keyword>
<dbReference type="OMA" id="CASPHFL"/>
<dbReference type="PaxDb" id="29760-VIT_14s0171g00350.t01"/>
<dbReference type="STRING" id="29760.D7UBF9"/>
<proteinExistence type="predicted"/>
<reference evidence="2" key="1">
    <citation type="journal article" date="2007" name="Nature">
        <title>The grapevine genome sequence suggests ancestral hexaploidization in major angiosperm phyla.</title>
        <authorList>
            <consortium name="The French-Italian Public Consortium for Grapevine Genome Characterization."/>
            <person name="Jaillon O."/>
            <person name="Aury J.-M."/>
            <person name="Noel B."/>
            <person name="Policriti A."/>
            <person name="Clepet C."/>
            <person name="Casagrande A."/>
            <person name="Choisne N."/>
            <person name="Aubourg S."/>
            <person name="Vitulo N."/>
            <person name="Jubin C."/>
            <person name="Vezzi A."/>
            <person name="Legeai F."/>
            <person name="Hugueney P."/>
            <person name="Dasilva C."/>
            <person name="Horner D."/>
            <person name="Mica E."/>
            <person name="Jublot D."/>
            <person name="Poulain J."/>
            <person name="Bruyere C."/>
            <person name="Billault A."/>
            <person name="Segurens B."/>
            <person name="Gouyvenoux M."/>
            <person name="Ugarte E."/>
            <person name="Cattonaro F."/>
            <person name="Anthouard V."/>
            <person name="Vico V."/>
            <person name="Del Fabbro C."/>
            <person name="Alaux M."/>
            <person name="Di Gaspero G."/>
            <person name="Dumas V."/>
            <person name="Felice N."/>
            <person name="Paillard S."/>
            <person name="Juman I."/>
            <person name="Moroldo M."/>
            <person name="Scalabrin S."/>
            <person name="Canaguier A."/>
            <person name="Le Clainche I."/>
            <person name="Malacrida G."/>
            <person name="Durand E."/>
            <person name="Pesole G."/>
            <person name="Laucou V."/>
            <person name="Chatelet P."/>
            <person name="Merdinoglu D."/>
            <person name="Delledonne M."/>
            <person name="Pezzotti M."/>
            <person name="Lecharny A."/>
            <person name="Scarpelli C."/>
            <person name="Artiguenave F."/>
            <person name="Pe M.E."/>
            <person name="Valle G."/>
            <person name="Morgante M."/>
            <person name="Caboche M."/>
            <person name="Adam-Blondon A.-F."/>
            <person name="Weissenbach J."/>
            <person name="Quetier F."/>
            <person name="Wincker P."/>
        </authorList>
    </citation>
    <scope>NUCLEOTIDE SEQUENCE [LARGE SCALE GENOMIC DNA]</scope>
    <source>
        <strain evidence="2">cv. Pinot noir / PN40024</strain>
    </source>
</reference>
<dbReference type="InParanoid" id="D7UBF9"/>
<dbReference type="Proteomes" id="UP000009183">
    <property type="component" value="Chromosome 14"/>
</dbReference>
<evidence type="ECO:0000313" key="1">
    <source>
        <dbReference type="EMBL" id="CBI40074.3"/>
    </source>
</evidence>
<dbReference type="ExpressionAtlas" id="D7UBF9">
    <property type="expression patterns" value="baseline"/>
</dbReference>
<dbReference type="HOGENOM" id="CLU_1333975_0_0_1"/>
<protein>
    <submittedName>
        <fullName evidence="1">Uncharacterized protein</fullName>
    </submittedName>
</protein>
<dbReference type="eggNOG" id="ENOG502R30B">
    <property type="taxonomic scope" value="Eukaryota"/>
</dbReference>
<evidence type="ECO:0000313" key="2">
    <source>
        <dbReference type="Proteomes" id="UP000009183"/>
    </source>
</evidence>
<dbReference type="AlphaFoldDB" id="D7UBF9"/>
<dbReference type="EMBL" id="FN596749">
    <property type="protein sequence ID" value="CBI40074.3"/>
    <property type="molecule type" value="Genomic_DNA"/>
</dbReference>
<accession>D7UBF9</accession>
<sequence>MAYQEQFETLMAKISGLLEEFFVQCFISGLNEAIKNQVTMFRSNTLAQTMGLALLQEGTMEAILKEVKASNESEESTVNSMGIRMNQNTQLPPIKRISATKIQDRWDKSLCYYCDERYEPSHKYKRKQIFLLDGHESKVEAIVKLKIISRRMILKIKLKRNNKAVVQLVSKRCNMGKCLQDSTKVSTILALRTRLLLMGEGMLQPE</sequence>
<organism evidence="1 2">
    <name type="scientific">Vitis vinifera</name>
    <name type="common">Grape</name>
    <dbReference type="NCBI Taxonomy" id="29760"/>
    <lineage>
        <taxon>Eukaryota</taxon>
        <taxon>Viridiplantae</taxon>
        <taxon>Streptophyta</taxon>
        <taxon>Embryophyta</taxon>
        <taxon>Tracheophyta</taxon>
        <taxon>Spermatophyta</taxon>
        <taxon>Magnoliopsida</taxon>
        <taxon>eudicotyledons</taxon>
        <taxon>Gunneridae</taxon>
        <taxon>Pentapetalae</taxon>
        <taxon>rosids</taxon>
        <taxon>Vitales</taxon>
        <taxon>Vitaceae</taxon>
        <taxon>Viteae</taxon>
        <taxon>Vitis</taxon>
    </lineage>
</organism>
<gene>
    <name evidence="1" type="ordered locus">VIT_14s0171g00350</name>
</gene>
<name>D7UBF9_VITVI</name>